<dbReference type="Pfam" id="PF04879">
    <property type="entry name" value="Molybdop_Fe4S4"/>
    <property type="match status" value="1"/>
</dbReference>
<dbReference type="Gene3D" id="2.40.40.20">
    <property type="match status" value="1"/>
</dbReference>
<name>A0ABW4RHN9_9BACL</name>
<dbReference type="InterPro" id="IPR006656">
    <property type="entry name" value="Mopterin_OxRdtase"/>
</dbReference>
<evidence type="ECO:0000256" key="5">
    <source>
        <dbReference type="ARBA" id="ARBA00023014"/>
    </source>
</evidence>
<dbReference type="CDD" id="cd02754">
    <property type="entry name" value="MopB_Nitrate-R-NapA-like"/>
    <property type="match status" value="1"/>
</dbReference>
<evidence type="ECO:0000313" key="7">
    <source>
        <dbReference type="EMBL" id="MFD1885831.1"/>
    </source>
</evidence>
<accession>A0ABW4RHN9</accession>
<sequence>MQTQCPFCSVQCKITLHPPQPSSSYTTPLQTGAAATAIVMQDWQAEGFPNAASQGRLCIKGMNAHQHAINGDRLLYPLIRRDGKLVRASWDEALDLMTARFREAMQQHGPDTIGIYGGGSLTNETAYLLGKFARIGIGTRYIDYNGRFCMSAAASAGTKVFGVDRGLTFRLQDIPLAGCIILAGTNIAECQPTLLPYFHEARARGARIIVMDPRQTATAAIADLHLQLKPGTDALLALTLLKLIIDNGWTDAAFIAQHTNGYDELADLLADIEPEQTAQLCGIPMTQIKQAAEWYGTAETGMILTARGIEQQTDGHLAVRYLLNLVLATGKIGRPGCGYGAVTGQANGQGGREHGQKADQLPGYRSIENDADRAYVASVWGVEPAAIPSKGVSAYEMLELADQGELRMLFVMGSNPVVSNPNIPLVRRALEGLDLLVVADLFLSETARMADIVLPVASFLENTGTLTNLEGRVLLREAVMKSPGEARQDWSILHAIADRLGRGDYFNFDSSEEIFNELRLASRGGLADYSGMTYDRLRHEEGIYWPCPDEAHAGTPTMFQQQFAHPDGKALFTSLPHRYVREQPSASRPLMLTNGRVLSHYLTGVQTRRSPALAARELQNFVEIHPVTAKRYRLKEGQWAEIESAQGRLIVRCRLSEQIRMDTLFVPMHWGGKQNVNEATPPELDPFCKMPGFKFTPVTVRPWQPECSLL</sequence>
<keyword evidence="4" id="KW-0408">Iron</keyword>
<reference evidence="8" key="1">
    <citation type="journal article" date="2019" name="Int. J. Syst. Evol. Microbiol.">
        <title>The Global Catalogue of Microorganisms (GCM) 10K type strain sequencing project: providing services to taxonomists for standard genome sequencing and annotation.</title>
        <authorList>
            <consortium name="The Broad Institute Genomics Platform"/>
            <consortium name="The Broad Institute Genome Sequencing Center for Infectious Disease"/>
            <person name="Wu L."/>
            <person name="Ma J."/>
        </authorList>
    </citation>
    <scope>NUCLEOTIDE SEQUENCE [LARGE SCALE GENOMIC DNA]</scope>
    <source>
        <strain evidence="8">CCUG 54950</strain>
    </source>
</reference>
<evidence type="ECO:0000256" key="4">
    <source>
        <dbReference type="ARBA" id="ARBA00023004"/>
    </source>
</evidence>
<dbReference type="Gene3D" id="2.20.25.90">
    <property type="entry name" value="ADC-like domains"/>
    <property type="match status" value="1"/>
</dbReference>
<dbReference type="Gene3D" id="3.40.228.10">
    <property type="entry name" value="Dimethylsulfoxide Reductase, domain 2"/>
    <property type="match status" value="1"/>
</dbReference>
<dbReference type="CDD" id="cd00508">
    <property type="entry name" value="MopB_CT_Fdh-Nap-like"/>
    <property type="match status" value="1"/>
</dbReference>
<dbReference type="InterPro" id="IPR050123">
    <property type="entry name" value="Prok_molybdopt-oxidoreductase"/>
</dbReference>
<dbReference type="PROSITE" id="PS51669">
    <property type="entry name" value="4FE4S_MOW_BIS_MGD"/>
    <property type="match status" value="1"/>
</dbReference>
<dbReference type="Pfam" id="PF00384">
    <property type="entry name" value="Molybdopterin"/>
    <property type="match status" value="1"/>
</dbReference>
<protein>
    <submittedName>
        <fullName evidence="7">Nitrate reductase</fullName>
    </submittedName>
</protein>
<dbReference type="PROSITE" id="PS00490">
    <property type="entry name" value="MOLYBDOPTERIN_PROK_2"/>
    <property type="match status" value="1"/>
</dbReference>
<dbReference type="InterPro" id="IPR006657">
    <property type="entry name" value="MoPterin_dinucl-bd_dom"/>
</dbReference>
<dbReference type="SUPFAM" id="SSF53706">
    <property type="entry name" value="Formate dehydrogenase/DMSO reductase, domains 1-3"/>
    <property type="match status" value="1"/>
</dbReference>
<proteinExistence type="predicted"/>
<keyword evidence="5" id="KW-0411">Iron-sulfur</keyword>
<dbReference type="Gene3D" id="3.40.50.740">
    <property type="match status" value="1"/>
</dbReference>
<evidence type="ECO:0000313" key="8">
    <source>
        <dbReference type="Proteomes" id="UP001597233"/>
    </source>
</evidence>
<dbReference type="PANTHER" id="PTHR43105">
    <property type="entry name" value="RESPIRATORY NITRATE REDUCTASE"/>
    <property type="match status" value="1"/>
</dbReference>
<evidence type="ECO:0000256" key="1">
    <source>
        <dbReference type="ARBA" id="ARBA00001942"/>
    </source>
</evidence>
<dbReference type="Pfam" id="PF01568">
    <property type="entry name" value="Molydop_binding"/>
    <property type="match status" value="1"/>
</dbReference>
<dbReference type="Proteomes" id="UP001597233">
    <property type="component" value="Unassembled WGS sequence"/>
</dbReference>
<dbReference type="SUPFAM" id="SSF50692">
    <property type="entry name" value="ADC-like"/>
    <property type="match status" value="1"/>
</dbReference>
<feature type="domain" description="4Fe-4S Mo/W bis-MGD-type" evidence="6">
    <location>
        <begin position="1"/>
        <end position="72"/>
    </location>
</feature>
<organism evidence="7 8">
    <name type="scientific">Paenibacillus wenxiniae</name>
    <dbReference type="NCBI Taxonomy" id="1636843"/>
    <lineage>
        <taxon>Bacteria</taxon>
        <taxon>Bacillati</taxon>
        <taxon>Bacillota</taxon>
        <taxon>Bacilli</taxon>
        <taxon>Bacillales</taxon>
        <taxon>Paenibacillaceae</taxon>
        <taxon>Paenibacillus</taxon>
    </lineage>
</organism>
<dbReference type="InterPro" id="IPR009010">
    <property type="entry name" value="Asp_de-COase-like_dom_sf"/>
</dbReference>
<evidence type="ECO:0000256" key="2">
    <source>
        <dbReference type="ARBA" id="ARBA00022485"/>
    </source>
</evidence>
<dbReference type="InterPro" id="IPR006963">
    <property type="entry name" value="Mopterin_OxRdtase_4Fe-4S_dom"/>
</dbReference>
<keyword evidence="3" id="KW-0479">Metal-binding</keyword>
<dbReference type="RefSeq" id="WP_347324774.1">
    <property type="nucleotide sequence ID" value="NZ_JBCGUH010000004.1"/>
</dbReference>
<evidence type="ECO:0000256" key="3">
    <source>
        <dbReference type="ARBA" id="ARBA00022723"/>
    </source>
</evidence>
<gene>
    <name evidence="7" type="ORF">ACFSC9_09865</name>
</gene>
<dbReference type="EMBL" id="JBHUEH010000014">
    <property type="protein sequence ID" value="MFD1885831.1"/>
    <property type="molecule type" value="Genomic_DNA"/>
</dbReference>
<comment type="caution">
    <text evidence="7">The sequence shown here is derived from an EMBL/GenBank/DDBJ whole genome shotgun (WGS) entry which is preliminary data.</text>
</comment>
<keyword evidence="8" id="KW-1185">Reference proteome</keyword>
<evidence type="ECO:0000259" key="6">
    <source>
        <dbReference type="PROSITE" id="PS51669"/>
    </source>
</evidence>
<dbReference type="InterPro" id="IPR006655">
    <property type="entry name" value="Mopterin_OxRdtase_prok_CS"/>
</dbReference>
<dbReference type="PANTHER" id="PTHR43105:SF10">
    <property type="entry name" value="NADH-QUINONE OXIDOREDUCTASE SUBUNIT G"/>
    <property type="match status" value="1"/>
</dbReference>
<comment type="cofactor">
    <cofactor evidence="1">
        <name>Mo-bis(molybdopterin guanine dinucleotide)</name>
        <dbReference type="ChEBI" id="CHEBI:60539"/>
    </cofactor>
</comment>
<keyword evidence="2" id="KW-0004">4Fe-4S</keyword>